<evidence type="ECO:0000256" key="1">
    <source>
        <dbReference type="SAM" id="MobiDB-lite"/>
    </source>
</evidence>
<dbReference type="EMBL" id="JADLQX010000021">
    <property type="protein sequence ID" value="MBF6300841.1"/>
    <property type="molecule type" value="Genomic_DNA"/>
</dbReference>
<evidence type="ECO:0000313" key="3">
    <source>
        <dbReference type="EMBL" id="MBF6300841.1"/>
    </source>
</evidence>
<feature type="domain" description="HTH marR-type" evidence="2">
    <location>
        <begin position="1"/>
        <end position="137"/>
    </location>
</feature>
<dbReference type="SUPFAM" id="SSF46785">
    <property type="entry name" value="Winged helix' DNA-binding domain"/>
    <property type="match status" value="1"/>
</dbReference>
<feature type="region of interest" description="Disordered" evidence="1">
    <location>
        <begin position="148"/>
        <end position="167"/>
    </location>
</feature>
<dbReference type="InterPro" id="IPR036390">
    <property type="entry name" value="WH_DNA-bd_sf"/>
</dbReference>
<dbReference type="Gene3D" id="1.10.10.10">
    <property type="entry name" value="Winged helix-like DNA-binding domain superfamily/Winged helix DNA-binding domain"/>
    <property type="match status" value="1"/>
</dbReference>
<accession>A0ABS0CW68</accession>
<comment type="caution">
    <text evidence="3">The sequence shown here is derived from an EMBL/GenBank/DDBJ whole genome shotgun (WGS) entry which is preliminary data.</text>
</comment>
<dbReference type="PROSITE" id="PS50995">
    <property type="entry name" value="HTH_MARR_2"/>
    <property type="match status" value="1"/>
</dbReference>
<gene>
    <name evidence="3" type="ORF">IU459_25320</name>
</gene>
<dbReference type="GO" id="GO:0003677">
    <property type="term" value="F:DNA binding"/>
    <property type="evidence" value="ECO:0007669"/>
    <property type="project" value="UniProtKB-KW"/>
</dbReference>
<proteinExistence type="predicted"/>
<dbReference type="Proteomes" id="UP000702209">
    <property type="component" value="Unassembled WGS sequence"/>
</dbReference>
<protein>
    <submittedName>
        <fullName evidence="3">Winged helix DNA-binding protein</fullName>
    </submittedName>
</protein>
<organism evidence="3 4">
    <name type="scientific">Nocardia amamiensis</name>
    <dbReference type="NCBI Taxonomy" id="404578"/>
    <lineage>
        <taxon>Bacteria</taxon>
        <taxon>Bacillati</taxon>
        <taxon>Actinomycetota</taxon>
        <taxon>Actinomycetes</taxon>
        <taxon>Mycobacteriales</taxon>
        <taxon>Nocardiaceae</taxon>
        <taxon>Nocardia</taxon>
    </lineage>
</organism>
<dbReference type="RefSeq" id="WP_195132064.1">
    <property type="nucleotide sequence ID" value="NZ_JADLQX010000021.1"/>
</dbReference>
<dbReference type="InterPro" id="IPR039422">
    <property type="entry name" value="MarR/SlyA-like"/>
</dbReference>
<keyword evidence="4" id="KW-1185">Reference proteome</keyword>
<sequence length="167" mass="18526">MRPAEELRYLVLAVQREGNRILAADLRPLGLTPSQAEVLRVLADHQPLTLAGLGELLVCETGGSPSRLVDRLVAMDLVKRESAADDRRRITLSLTSAGEQLSTRVAEVEERLYRTIDDLTDGKPMTDTLVLLRGFADRFPAVQAVERRAHHRGDRVGTALRQPSEPR</sequence>
<evidence type="ECO:0000313" key="4">
    <source>
        <dbReference type="Proteomes" id="UP000702209"/>
    </source>
</evidence>
<dbReference type="PANTHER" id="PTHR33164:SF43">
    <property type="entry name" value="HTH-TYPE TRANSCRIPTIONAL REPRESSOR YETL"/>
    <property type="match status" value="1"/>
</dbReference>
<dbReference type="Pfam" id="PF12802">
    <property type="entry name" value="MarR_2"/>
    <property type="match status" value="1"/>
</dbReference>
<dbReference type="InterPro" id="IPR036388">
    <property type="entry name" value="WH-like_DNA-bd_sf"/>
</dbReference>
<dbReference type="SMART" id="SM00347">
    <property type="entry name" value="HTH_MARR"/>
    <property type="match status" value="1"/>
</dbReference>
<keyword evidence="3" id="KW-0238">DNA-binding</keyword>
<reference evidence="3 4" key="1">
    <citation type="submission" date="2020-10" db="EMBL/GenBank/DDBJ databases">
        <title>Identification of Nocardia species via Next-generation sequencing and recognition of intraspecies genetic diversity.</title>
        <authorList>
            <person name="Li P."/>
            <person name="Li P."/>
            <person name="Lu B."/>
        </authorList>
    </citation>
    <scope>NUCLEOTIDE SEQUENCE [LARGE SCALE GENOMIC DNA]</scope>
    <source>
        <strain evidence="3 4">BJ06-0157</strain>
    </source>
</reference>
<evidence type="ECO:0000259" key="2">
    <source>
        <dbReference type="PROSITE" id="PS50995"/>
    </source>
</evidence>
<dbReference type="PANTHER" id="PTHR33164">
    <property type="entry name" value="TRANSCRIPTIONAL REGULATOR, MARR FAMILY"/>
    <property type="match status" value="1"/>
</dbReference>
<dbReference type="InterPro" id="IPR000835">
    <property type="entry name" value="HTH_MarR-typ"/>
</dbReference>
<name>A0ABS0CW68_9NOCA</name>